<reference evidence="1" key="1">
    <citation type="journal article" date="2020" name="Nature">
        <title>Giant virus diversity and host interactions through global metagenomics.</title>
        <authorList>
            <person name="Schulz F."/>
            <person name="Roux S."/>
            <person name="Paez-Espino D."/>
            <person name="Jungbluth S."/>
            <person name="Walsh D.A."/>
            <person name="Denef V.J."/>
            <person name="McMahon K.D."/>
            <person name="Konstantinidis K.T."/>
            <person name="Eloe-Fadrosh E.A."/>
            <person name="Kyrpides N.C."/>
            <person name="Woyke T."/>
        </authorList>
    </citation>
    <scope>NUCLEOTIDE SEQUENCE</scope>
    <source>
        <strain evidence="1">GVMAG-S-1101171-110</strain>
    </source>
</reference>
<evidence type="ECO:0008006" key="2">
    <source>
        <dbReference type="Google" id="ProtNLM"/>
    </source>
</evidence>
<sequence>MDYSVVIPSYKRPEGCRDKTLAVLHKYKIPKDKIFVVVADKEQKAEYEAVLDPKTYGEILVGVPGLAEVRNWIFEHFPKGTPLVCCDDDIRSFIEYDGSVKRHERPLRSLKDIIKRGFAECKKANCRFWGVYPSANGFFMKPTVSTDLKFNIGSFWGCFNPGSEIHLDRSEKEDYERTLKFFVKDGSVVRLNFVSPKTAYYKEPGGMQTRNRLKHQHVAVKALLKKYPEFVKSNPTRKSGFPEIRIADRRITQKKRD</sequence>
<evidence type="ECO:0000313" key="1">
    <source>
        <dbReference type="EMBL" id="QHU12336.1"/>
    </source>
</evidence>
<protein>
    <recommendedName>
        <fullName evidence="2">Glycosyltransferase</fullName>
    </recommendedName>
</protein>
<proteinExistence type="predicted"/>
<dbReference type="EMBL" id="MN740798">
    <property type="protein sequence ID" value="QHU12336.1"/>
    <property type="molecule type" value="Genomic_DNA"/>
</dbReference>
<accession>A0A6C0K5H4</accession>
<organism evidence="1">
    <name type="scientific">viral metagenome</name>
    <dbReference type="NCBI Taxonomy" id="1070528"/>
    <lineage>
        <taxon>unclassified sequences</taxon>
        <taxon>metagenomes</taxon>
        <taxon>organismal metagenomes</taxon>
    </lineage>
</organism>
<dbReference type="AlphaFoldDB" id="A0A6C0K5H4"/>
<name>A0A6C0K5H4_9ZZZZ</name>